<dbReference type="SMART" id="SM00256">
    <property type="entry name" value="FBOX"/>
    <property type="match status" value="1"/>
</dbReference>
<dbReference type="Pfam" id="PF00646">
    <property type="entry name" value="F-box"/>
    <property type="match status" value="1"/>
</dbReference>
<sequence length="582" mass="66820">MDHCVEGDTGGDCKAEAERGTVATTADLSALLPEDVLADVLRRLAPRDLAASRCVCKAWLAVVDARRLLRTQLLPLWLGGIFINFHNYGITEFFARPSKSRPSISGQHDYLPHTDTESWGEITDHCNGLLLVDNYEEVDYVLNPATRWVAPLTPPPTLVPNMGMDRFLQDSYRKYLLYDPAISLHYMVFMIHYLYARHEPSDLHYDRYIAQLDPILEQCEWPPSPFILHVFSSRTGQWEERSFVRDGEAAGTVADIRHSWPYDQHNAVYWRGALYVHCQTNFVMRISVSDGRYQVIQPPVGIKRKHYLQFYLGKSKNGVYCAKIHKRSCLRVWILTETSNQMEWVLKHDDDLLGCLLKHNIGSRRDYQRQNCGPWLLQNINAECNMNDTMEQLVEDIFEWSSDVSTDENSPGDNAYDDTEATYYEYLDILGFHPYKEIIFLSESITRGLAYDFNSLNVKVLGNLQPARYDEELPNERFITSSFPYTPCWLGQTADGNDLGDPYDLTKPQRGIEVSHSEYAESEYFEKKEKGLNVLGDVKPHHVHKGKFPGRSEMASSTMNNIVRKMIDCDITDLHGSPNSYI</sequence>
<dbReference type="PANTHER" id="PTHR34591">
    <property type="entry name" value="OS03G0653100 PROTEIN-RELATED"/>
    <property type="match status" value="1"/>
</dbReference>
<evidence type="ECO:0000313" key="3">
    <source>
        <dbReference type="Proteomes" id="UP000324897"/>
    </source>
</evidence>
<protein>
    <recommendedName>
        <fullName evidence="1">F-box domain-containing protein</fullName>
    </recommendedName>
</protein>
<dbReference type="AlphaFoldDB" id="A0A5J9SH32"/>
<evidence type="ECO:0000313" key="2">
    <source>
        <dbReference type="EMBL" id="TVT98551.1"/>
    </source>
</evidence>
<gene>
    <name evidence="2" type="ORF">EJB05_56164</name>
</gene>
<dbReference type="EMBL" id="RWGY01000843">
    <property type="protein sequence ID" value="TVT98551.1"/>
    <property type="molecule type" value="Genomic_DNA"/>
</dbReference>
<dbReference type="Gramene" id="TVT98551">
    <property type="protein sequence ID" value="TVT98551"/>
    <property type="gene ID" value="EJB05_56164"/>
</dbReference>
<accession>A0A5J9SH32</accession>
<dbReference type="InterPro" id="IPR001810">
    <property type="entry name" value="F-box_dom"/>
</dbReference>
<organism evidence="2 3">
    <name type="scientific">Eragrostis curvula</name>
    <name type="common">weeping love grass</name>
    <dbReference type="NCBI Taxonomy" id="38414"/>
    <lineage>
        <taxon>Eukaryota</taxon>
        <taxon>Viridiplantae</taxon>
        <taxon>Streptophyta</taxon>
        <taxon>Embryophyta</taxon>
        <taxon>Tracheophyta</taxon>
        <taxon>Spermatophyta</taxon>
        <taxon>Magnoliopsida</taxon>
        <taxon>Liliopsida</taxon>
        <taxon>Poales</taxon>
        <taxon>Poaceae</taxon>
        <taxon>PACMAD clade</taxon>
        <taxon>Chloridoideae</taxon>
        <taxon>Eragrostideae</taxon>
        <taxon>Eragrostidinae</taxon>
        <taxon>Eragrostis</taxon>
    </lineage>
</organism>
<reference evidence="2 3" key="1">
    <citation type="journal article" date="2019" name="Sci. Rep.">
        <title>A high-quality genome of Eragrostis curvula grass provides insights into Poaceae evolution and supports new strategies to enhance forage quality.</title>
        <authorList>
            <person name="Carballo J."/>
            <person name="Santos B.A.C.M."/>
            <person name="Zappacosta D."/>
            <person name="Garbus I."/>
            <person name="Selva J.P."/>
            <person name="Gallo C.A."/>
            <person name="Diaz A."/>
            <person name="Albertini E."/>
            <person name="Caccamo M."/>
            <person name="Echenique V."/>
        </authorList>
    </citation>
    <scope>NUCLEOTIDE SEQUENCE [LARGE SCALE GENOMIC DNA]</scope>
    <source>
        <strain evidence="3">cv. Victoria</strain>
        <tissue evidence="2">Leaf</tissue>
    </source>
</reference>
<dbReference type="SUPFAM" id="SSF81383">
    <property type="entry name" value="F-box domain"/>
    <property type="match status" value="1"/>
</dbReference>
<proteinExistence type="predicted"/>
<dbReference type="PANTHER" id="PTHR34591:SF50">
    <property type="entry name" value="F-BOX DOMAIN-CONTAINING PROTEIN"/>
    <property type="match status" value="1"/>
</dbReference>
<dbReference type="Proteomes" id="UP000324897">
    <property type="component" value="Unassembled WGS sequence"/>
</dbReference>
<dbReference type="Gene3D" id="1.20.1280.50">
    <property type="match status" value="1"/>
</dbReference>
<name>A0A5J9SH32_9POAL</name>
<feature type="non-terminal residue" evidence="2">
    <location>
        <position position="1"/>
    </location>
</feature>
<dbReference type="OrthoDB" id="639965at2759"/>
<evidence type="ECO:0000259" key="1">
    <source>
        <dbReference type="PROSITE" id="PS50181"/>
    </source>
</evidence>
<comment type="caution">
    <text evidence="2">The sequence shown here is derived from an EMBL/GenBank/DDBJ whole genome shotgun (WGS) entry which is preliminary data.</text>
</comment>
<feature type="domain" description="F-box" evidence="1">
    <location>
        <begin position="26"/>
        <end position="72"/>
    </location>
</feature>
<dbReference type="PROSITE" id="PS50181">
    <property type="entry name" value="FBOX"/>
    <property type="match status" value="1"/>
</dbReference>
<dbReference type="InterPro" id="IPR036047">
    <property type="entry name" value="F-box-like_dom_sf"/>
</dbReference>
<keyword evidence="3" id="KW-1185">Reference proteome</keyword>